<gene>
    <name evidence="1" type="ORF">CHILSU_LOCUS2977</name>
</gene>
<evidence type="ECO:0000313" key="2">
    <source>
        <dbReference type="Proteomes" id="UP001153292"/>
    </source>
</evidence>
<organism evidence="1 2">
    <name type="scientific">Chilo suppressalis</name>
    <name type="common">Asiatic rice borer moth</name>
    <dbReference type="NCBI Taxonomy" id="168631"/>
    <lineage>
        <taxon>Eukaryota</taxon>
        <taxon>Metazoa</taxon>
        <taxon>Ecdysozoa</taxon>
        <taxon>Arthropoda</taxon>
        <taxon>Hexapoda</taxon>
        <taxon>Insecta</taxon>
        <taxon>Pterygota</taxon>
        <taxon>Neoptera</taxon>
        <taxon>Endopterygota</taxon>
        <taxon>Lepidoptera</taxon>
        <taxon>Glossata</taxon>
        <taxon>Ditrysia</taxon>
        <taxon>Pyraloidea</taxon>
        <taxon>Crambidae</taxon>
        <taxon>Crambinae</taxon>
        <taxon>Chilo</taxon>
    </lineage>
</organism>
<reference evidence="1" key="1">
    <citation type="submission" date="2021-12" db="EMBL/GenBank/DDBJ databases">
        <authorList>
            <person name="King R."/>
        </authorList>
    </citation>
    <scope>NUCLEOTIDE SEQUENCE</scope>
</reference>
<keyword evidence="2" id="KW-1185">Reference proteome</keyword>
<protein>
    <submittedName>
        <fullName evidence="1">Uncharacterized protein</fullName>
    </submittedName>
</protein>
<accession>A0ABN8AWM6</accession>
<evidence type="ECO:0000313" key="1">
    <source>
        <dbReference type="EMBL" id="CAH0399808.1"/>
    </source>
</evidence>
<name>A0ABN8AWM6_CHISP</name>
<dbReference type="EMBL" id="OU963908">
    <property type="protein sequence ID" value="CAH0399808.1"/>
    <property type="molecule type" value="Genomic_DNA"/>
</dbReference>
<sequence length="88" mass="10067">MESAAVIGTDLHIPRIAFRQHPAETPCDFWKRSIFIPYLDSLISVLNFAVLLEKADNILSSNQKTYTNFFGTVLHHEQCREVLLYTAV</sequence>
<dbReference type="Proteomes" id="UP001153292">
    <property type="component" value="Chromosome 15"/>
</dbReference>
<proteinExistence type="predicted"/>